<comment type="subcellular location">
    <subcellularLocation>
        <location evidence="1">Nucleus</location>
    </subcellularLocation>
</comment>
<evidence type="ECO:0000256" key="1">
    <source>
        <dbReference type="ARBA" id="ARBA00004123"/>
    </source>
</evidence>
<feature type="domain" description="C2H2-type" evidence="13">
    <location>
        <begin position="552"/>
        <end position="579"/>
    </location>
</feature>
<gene>
    <name evidence="14" type="ORF">Ocin01_09596</name>
</gene>
<feature type="domain" description="C2H2-type" evidence="13">
    <location>
        <begin position="691"/>
        <end position="718"/>
    </location>
</feature>
<evidence type="ECO:0000259" key="13">
    <source>
        <dbReference type="PROSITE" id="PS50157"/>
    </source>
</evidence>
<dbReference type="InterPro" id="IPR013087">
    <property type="entry name" value="Znf_C2H2_type"/>
</dbReference>
<keyword evidence="3" id="KW-0479">Metal-binding</keyword>
<feature type="domain" description="C2H2-type" evidence="13">
    <location>
        <begin position="397"/>
        <end position="422"/>
    </location>
</feature>
<dbReference type="Pfam" id="PF00096">
    <property type="entry name" value="zf-C2H2"/>
    <property type="match status" value="2"/>
</dbReference>
<evidence type="ECO:0000256" key="10">
    <source>
        <dbReference type="ARBA" id="ARBA00023242"/>
    </source>
</evidence>
<dbReference type="InterPro" id="IPR036236">
    <property type="entry name" value="Znf_C2H2_sf"/>
</dbReference>
<dbReference type="PROSITE" id="PS00028">
    <property type="entry name" value="ZINC_FINGER_C2H2_1"/>
    <property type="match status" value="11"/>
</dbReference>
<evidence type="ECO:0000256" key="5">
    <source>
        <dbReference type="ARBA" id="ARBA00022771"/>
    </source>
</evidence>
<accession>A0A1D2MVJ2</accession>
<feature type="compositionally biased region" description="Low complexity" evidence="12">
    <location>
        <begin position="789"/>
        <end position="810"/>
    </location>
</feature>
<keyword evidence="7" id="KW-0805">Transcription regulation</keyword>
<dbReference type="AlphaFoldDB" id="A0A1D2MVJ2"/>
<feature type="region of interest" description="Disordered" evidence="12">
    <location>
        <begin position="789"/>
        <end position="822"/>
    </location>
</feature>
<keyword evidence="10" id="KW-0539">Nucleus</keyword>
<protein>
    <submittedName>
        <fullName evidence="14">Putative zinc finger protein</fullName>
    </submittedName>
</protein>
<dbReference type="OrthoDB" id="4748970at2759"/>
<evidence type="ECO:0000256" key="11">
    <source>
        <dbReference type="PROSITE-ProRule" id="PRU00042"/>
    </source>
</evidence>
<dbReference type="SMART" id="SM00355">
    <property type="entry name" value="ZnF_C2H2"/>
    <property type="match status" value="14"/>
</dbReference>
<feature type="domain" description="C2H2-type" evidence="13">
    <location>
        <begin position="718"/>
        <end position="746"/>
    </location>
</feature>
<feature type="domain" description="C2H2-type" evidence="13">
    <location>
        <begin position="582"/>
        <end position="610"/>
    </location>
</feature>
<feature type="domain" description="C2H2-type" evidence="13">
    <location>
        <begin position="610"/>
        <end position="637"/>
    </location>
</feature>
<keyword evidence="8" id="KW-0238">DNA-binding</keyword>
<dbReference type="Gene3D" id="3.30.160.60">
    <property type="entry name" value="Classic Zinc Finger"/>
    <property type="match status" value="7"/>
</dbReference>
<dbReference type="PANTHER" id="PTHR24399">
    <property type="entry name" value="ZINC FINGER AND BTB DOMAIN-CONTAINING"/>
    <property type="match status" value="1"/>
</dbReference>
<feature type="domain" description="C2H2-type" evidence="13">
    <location>
        <begin position="435"/>
        <end position="463"/>
    </location>
</feature>
<evidence type="ECO:0000256" key="3">
    <source>
        <dbReference type="ARBA" id="ARBA00022723"/>
    </source>
</evidence>
<dbReference type="Proteomes" id="UP000094527">
    <property type="component" value="Unassembled WGS sequence"/>
</dbReference>
<evidence type="ECO:0000256" key="8">
    <source>
        <dbReference type="ARBA" id="ARBA00023125"/>
    </source>
</evidence>
<keyword evidence="6" id="KW-0862">Zinc</keyword>
<evidence type="ECO:0000256" key="6">
    <source>
        <dbReference type="ARBA" id="ARBA00022833"/>
    </source>
</evidence>
<keyword evidence="15" id="KW-1185">Reference proteome</keyword>
<name>A0A1D2MVJ2_ORCCI</name>
<comment type="similarity">
    <text evidence="2">Belongs to the krueppel C2H2-type zinc-finger protein family.</text>
</comment>
<evidence type="ECO:0000256" key="2">
    <source>
        <dbReference type="ARBA" id="ARBA00006991"/>
    </source>
</evidence>
<evidence type="ECO:0000313" key="14">
    <source>
        <dbReference type="EMBL" id="ODM97079.1"/>
    </source>
</evidence>
<evidence type="ECO:0000256" key="7">
    <source>
        <dbReference type="ARBA" id="ARBA00023015"/>
    </source>
</evidence>
<comment type="caution">
    <text evidence="14">The sequence shown here is derived from an EMBL/GenBank/DDBJ whole genome shotgun (WGS) entry which is preliminary data.</text>
</comment>
<sequence>MARIPKEFEQLLDLLSDSEKTFSKFFWQLVIGGDPKSVSFSSDCKLENEEGSGGKLEEEKTNWLTLCPTCLETVQQVKRLHSELEKIQLLLIDKVSEIHDIVKVCCSKGKRETVALKRKHSSKLIEFQHQVLSKRRNSSKIPIVFLEKFSLTSEKSLVDRACNPTSLKKDSDEGGVFVDNEHQIIENFTLHSKHEDSDMDWSPGGSAMEEDDDEDYAPEIEIRSRKMPLPHLSVEYSDSIPKRGRGRPPKNGLPKAVTKLKIKRVKGKHRRAFKGLSEDIRTDESAHVHDSIQDKANRVKKNYILMKKKTNTRKSRKPATIRKKRHHQNFPCDLCGKVYLKRPAYERHKLDHKQNPQENIERIQEMKECQVCNEPVDDAEYYSHLLSHEQPDGDKPFTCSLKHCPKKFQIEENLQIHMEVDHVELSFTPHQVAIKKCDVCNICFESNTDLLEHVKRAHKGHIGSLLRCPDCSYCFTTAENLISHMHSHAESDQQICFQCNTNFEDRSALLDHFQEEHNLTTSATCSVCQEEFSDLYWHKVHLRTEHKSKDIYICCYCGKHYCYLASLVNHINTHDRLQKTDFQCPDCEDYFRNENKLAQHRVTVHGAPKVSCEVCGSQYMTPYALSTHMKEHNKEGYHCEFCDKYYGTKARYDDHMRTHAEERKFACELCVFTCKTAGVLSRHRLTHTKPFVCKVCDRSFSRKFTLNAHMNMHTGASFVCHICGYEFSNRKSCNTHIKKYHTGDNPMPLYKPQKRRRPRLTWKDADGNLVIAKNASQYVDPARLIPSGSAVATRRSASSSNEPVPESSEIPDFKGFDTDVFC</sequence>
<dbReference type="SUPFAM" id="SSF57667">
    <property type="entry name" value="beta-beta-alpha zinc fingers"/>
    <property type="match status" value="6"/>
</dbReference>
<evidence type="ECO:0000256" key="4">
    <source>
        <dbReference type="ARBA" id="ARBA00022737"/>
    </source>
</evidence>
<dbReference type="GO" id="GO:0000978">
    <property type="term" value="F:RNA polymerase II cis-regulatory region sequence-specific DNA binding"/>
    <property type="evidence" value="ECO:0007669"/>
    <property type="project" value="TreeGrafter"/>
</dbReference>
<feature type="domain" description="C2H2-type" evidence="13">
    <location>
        <begin position="637"/>
        <end position="664"/>
    </location>
</feature>
<keyword evidence="9" id="KW-0804">Transcription</keyword>
<evidence type="ECO:0000256" key="12">
    <source>
        <dbReference type="SAM" id="MobiDB-lite"/>
    </source>
</evidence>
<dbReference type="PANTHER" id="PTHR24399:SF70">
    <property type="entry name" value="C2H2-TYPE DOMAIN-CONTAINING PROTEIN"/>
    <property type="match status" value="1"/>
</dbReference>
<dbReference type="OMA" id="CFTRTIG"/>
<feature type="domain" description="C2H2-type" evidence="13">
    <location>
        <begin position="466"/>
        <end position="493"/>
    </location>
</feature>
<evidence type="ECO:0000256" key="9">
    <source>
        <dbReference type="ARBA" id="ARBA00023163"/>
    </source>
</evidence>
<feature type="domain" description="C2H2-type" evidence="13">
    <location>
        <begin position="330"/>
        <end position="357"/>
    </location>
</feature>
<proteinExistence type="inferred from homology"/>
<organism evidence="14 15">
    <name type="scientific">Orchesella cincta</name>
    <name type="common">Springtail</name>
    <name type="synonym">Podura cincta</name>
    <dbReference type="NCBI Taxonomy" id="48709"/>
    <lineage>
        <taxon>Eukaryota</taxon>
        <taxon>Metazoa</taxon>
        <taxon>Ecdysozoa</taxon>
        <taxon>Arthropoda</taxon>
        <taxon>Hexapoda</taxon>
        <taxon>Collembola</taxon>
        <taxon>Entomobryomorpha</taxon>
        <taxon>Entomobryoidea</taxon>
        <taxon>Orchesellidae</taxon>
        <taxon>Orchesellinae</taxon>
        <taxon>Orchesella</taxon>
    </lineage>
</organism>
<dbReference type="GO" id="GO:0008270">
    <property type="term" value="F:zinc ion binding"/>
    <property type="evidence" value="ECO:0007669"/>
    <property type="project" value="UniProtKB-KW"/>
</dbReference>
<dbReference type="GO" id="GO:0001227">
    <property type="term" value="F:DNA-binding transcription repressor activity, RNA polymerase II-specific"/>
    <property type="evidence" value="ECO:0007669"/>
    <property type="project" value="TreeGrafter"/>
</dbReference>
<reference evidence="14 15" key="1">
    <citation type="journal article" date="2016" name="Genome Biol. Evol.">
        <title>Gene Family Evolution Reflects Adaptation to Soil Environmental Stressors in the Genome of the Collembolan Orchesella cincta.</title>
        <authorList>
            <person name="Faddeeva-Vakhrusheva A."/>
            <person name="Derks M.F."/>
            <person name="Anvar S.Y."/>
            <person name="Agamennone V."/>
            <person name="Suring W."/>
            <person name="Smit S."/>
            <person name="van Straalen N.M."/>
            <person name="Roelofs D."/>
        </authorList>
    </citation>
    <scope>NUCLEOTIDE SEQUENCE [LARGE SCALE GENOMIC DNA]</scope>
    <source>
        <tissue evidence="14">Mixed pool</tissue>
    </source>
</reference>
<dbReference type="GO" id="GO:0005654">
    <property type="term" value="C:nucleoplasm"/>
    <property type="evidence" value="ECO:0007669"/>
    <property type="project" value="TreeGrafter"/>
</dbReference>
<dbReference type="PROSITE" id="PS50157">
    <property type="entry name" value="ZINC_FINGER_C2H2_2"/>
    <property type="match status" value="10"/>
</dbReference>
<dbReference type="FunFam" id="3.30.160.60:FF:001156">
    <property type="entry name" value="Zinc finger protein 407"/>
    <property type="match status" value="1"/>
</dbReference>
<keyword evidence="5 11" id="KW-0863">Zinc-finger</keyword>
<feature type="compositionally biased region" description="Basic and acidic residues" evidence="12">
    <location>
        <begin position="811"/>
        <end position="822"/>
    </location>
</feature>
<dbReference type="STRING" id="48709.A0A1D2MVJ2"/>
<evidence type="ECO:0000313" key="15">
    <source>
        <dbReference type="Proteomes" id="UP000094527"/>
    </source>
</evidence>
<dbReference type="EMBL" id="LJIJ01000474">
    <property type="protein sequence ID" value="ODM97079.1"/>
    <property type="molecule type" value="Genomic_DNA"/>
</dbReference>
<keyword evidence="4" id="KW-0677">Repeat</keyword>